<accession>A0ABU1J7G6</accession>
<dbReference type="InterPro" id="IPR011059">
    <property type="entry name" value="Metal-dep_hydrolase_composite"/>
</dbReference>
<dbReference type="Pfam" id="PF07969">
    <property type="entry name" value="Amidohydro_3"/>
    <property type="match status" value="1"/>
</dbReference>
<comment type="caution">
    <text evidence="2">The sequence shown here is derived from an EMBL/GenBank/DDBJ whole genome shotgun (WGS) entry which is preliminary data.</text>
</comment>
<sequence length="549" mass="58269">MAEAVADLLLTSARIDVRADGSPPETTMAVGAGKVLALGRAAEQFVGNRTVRLDLAGQAVLPGFVDVHNHHSLAGQAALSEVRVASDRPLDVLLEAVREFAVKRPEADWIVGGSWSSNDLSGLNTAEARRRLDAAAPGRKVMLRDDSIHNRWVSPAALRRLGIDAGSADPEGGKILHAGDGEPSGVLLERAAVLADLAIAQDQPFGLADLERFSAHAVGQLHSHGITAFQDGASSLQQMEALASLDRQGRLKAWVVTSMLANDPLFGVSPLGEGIIGAREQTRSARHRPDFVKIFLDGVPPAGTACFLQPYPKSPVLPDGGQGEPAMDGAELRRWLRSTAERGIGAKVHCTGDAAVRTFLDAVADVRAAGLHTVRYQLAHGQFIDPADLPRLAELGVAADISPGLWYPGPLTGVIAQVLGEPRGSRLHPNRDLLDSGALLGVGSDWQSEFEPNVFQAVYGLVTRQDPQRRTPGSLWPEQAISLHEALAAVTGDAARICGLDDVTGALSPGRSADFVVLASSPYELPVEALPDLQVAQTWFAGEQVFERR</sequence>
<protein>
    <submittedName>
        <fullName evidence="2">Amidohydrolase YtcJ</fullName>
    </submittedName>
</protein>
<dbReference type="PANTHER" id="PTHR22642">
    <property type="entry name" value="IMIDAZOLONEPROPIONASE"/>
    <property type="match status" value="1"/>
</dbReference>
<reference evidence="2 3" key="1">
    <citation type="submission" date="2023-07" db="EMBL/GenBank/DDBJ databases">
        <title>Sequencing the genomes of 1000 actinobacteria strains.</title>
        <authorList>
            <person name="Klenk H.-P."/>
        </authorList>
    </citation>
    <scope>NUCLEOTIDE SEQUENCE [LARGE SCALE GENOMIC DNA]</scope>
    <source>
        <strain evidence="2 3">DSM 14555</strain>
    </source>
</reference>
<keyword evidence="3" id="KW-1185">Reference proteome</keyword>
<dbReference type="CDD" id="cd01300">
    <property type="entry name" value="YtcJ_like"/>
    <property type="match status" value="1"/>
</dbReference>
<dbReference type="SUPFAM" id="SSF51556">
    <property type="entry name" value="Metallo-dependent hydrolases"/>
    <property type="match status" value="1"/>
</dbReference>
<organism evidence="2 3">
    <name type="scientific">Arthrobacter russicus</name>
    <dbReference type="NCBI Taxonomy" id="172040"/>
    <lineage>
        <taxon>Bacteria</taxon>
        <taxon>Bacillati</taxon>
        <taxon>Actinomycetota</taxon>
        <taxon>Actinomycetes</taxon>
        <taxon>Micrococcales</taxon>
        <taxon>Micrococcaceae</taxon>
        <taxon>Arthrobacter</taxon>
    </lineage>
</organism>
<dbReference type="Gene3D" id="3.10.310.70">
    <property type="match status" value="1"/>
</dbReference>
<dbReference type="EMBL" id="JAVDQF010000001">
    <property type="protein sequence ID" value="MDR6268368.1"/>
    <property type="molecule type" value="Genomic_DNA"/>
</dbReference>
<dbReference type="Proteomes" id="UP001185069">
    <property type="component" value="Unassembled WGS sequence"/>
</dbReference>
<dbReference type="SUPFAM" id="SSF51338">
    <property type="entry name" value="Composite domain of metallo-dependent hydrolases"/>
    <property type="match status" value="1"/>
</dbReference>
<gene>
    <name evidence="2" type="ORF">JOE69_000606</name>
</gene>
<evidence type="ECO:0000259" key="1">
    <source>
        <dbReference type="Pfam" id="PF07969"/>
    </source>
</evidence>
<feature type="domain" description="Amidohydrolase 3" evidence="1">
    <location>
        <begin position="54"/>
        <end position="546"/>
    </location>
</feature>
<dbReference type="Gene3D" id="2.30.40.10">
    <property type="entry name" value="Urease, subunit C, domain 1"/>
    <property type="match status" value="1"/>
</dbReference>
<evidence type="ECO:0000313" key="2">
    <source>
        <dbReference type="EMBL" id="MDR6268368.1"/>
    </source>
</evidence>
<dbReference type="PANTHER" id="PTHR22642:SF2">
    <property type="entry name" value="PROTEIN LONG AFTER FAR-RED 3"/>
    <property type="match status" value="1"/>
</dbReference>
<dbReference type="RefSeq" id="WP_309796008.1">
    <property type="nucleotide sequence ID" value="NZ_BAAAHY010000006.1"/>
</dbReference>
<dbReference type="InterPro" id="IPR013108">
    <property type="entry name" value="Amidohydro_3"/>
</dbReference>
<evidence type="ECO:0000313" key="3">
    <source>
        <dbReference type="Proteomes" id="UP001185069"/>
    </source>
</evidence>
<dbReference type="InterPro" id="IPR032466">
    <property type="entry name" value="Metal_Hydrolase"/>
</dbReference>
<dbReference type="InterPro" id="IPR033932">
    <property type="entry name" value="YtcJ-like"/>
</dbReference>
<name>A0ABU1J7G6_9MICC</name>
<dbReference type="Gene3D" id="3.20.20.140">
    <property type="entry name" value="Metal-dependent hydrolases"/>
    <property type="match status" value="1"/>
</dbReference>
<proteinExistence type="predicted"/>